<evidence type="ECO:0000313" key="2">
    <source>
        <dbReference type="EMBL" id="BBA10130.1"/>
    </source>
</evidence>
<accession>A0A224A9K1</accession>
<feature type="transmembrane region" description="Helical" evidence="1">
    <location>
        <begin position="27"/>
        <end position="47"/>
    </location>
</feature>
<organism evidence="2">
    <name type="scientific">Megalophaedusa proba caryostoma</name>
    <dbReference type="NCBI Taxonomy" id="1885877"/>
    <lineage>
        <taxon>Eukaryota</taxon>
        <taxon>Metazoa</taxon>
        <taxon>Spiralia</taxon>
        <taxon>Lophotrochozoa</taxon>
        <taxon>Mollusca</taxon>
        <taxon>Gastropoda</taxon>
        <taxon>Heterobranchia</taxon>
        <taxon>Euthyneura</taxon>
        <taxon>Panpulmonata</taxon>
        <taxon>Eupulmonata</taxon>
        <taxon>Stylommatophora</taxon>
        <taxon>Helicina</taxon>
        <taxon>Clausilioidea</taxon>
        <taxon>Clausiliidae</taxon>
        <taxon>Phaedusinae</taxon>
        <taxon>Megalophaedusa</taxon>
    </lineage>
</organism>
<sequence>MFYPLILLTLLFVLVCSFFSTKKHFLAALLLLESIVLISLLIVLFVLGFESGSLYIFIMVLTLGVCEAGLGLSMLMSFIKITSTDLLSSYSGFVQA</sequence>
<protein>
    <submittedName>
        <fullName evidence="2">NADH dehydrogenase subunit 4L</fullName>
    </submittedName>
</protein>
<dbReference type="InterPro" id="IPR009356">
    <property type="entry name" value="NAD_DH_su4L"/>
</dbReference>
<proteinExistence type="predicted"/>
<gene>
    <name evidence="2" type="primary">ND4L</name>
</gene>
<feature type="transmembrane region" description="Helical" evidence="1">
    <location>
        <begin position="54"/>
        <end position="79"/>
    </location>
</feature>
<dbReference type="AlphaFoldDB" id="A0A224A9K1"/>
<dbReference type="Pfam" id="PF06235">
    <property type="entry name" value="NAD4L"/>
    <property type="match status" value="1"/>
</dbReference>
<name>A0A224A9K1_9EUPU</name>
<keyword evidence="2" id="KW-0496">Mitochondrion</keyword>
<keyword evidence="1" id="KW-1133">Transmembrane helix</keyword>
<keyword evidence="1" id="KW-0812">Transmembrane</keyword>
<keyword evidence="1" id="KW-0472">Membrane</keyword>
<dbReference type="Gene3D" id="1.10.287.3510">
    <property type="match status" value="1"/>
</dbReference>
<evidence type="ECO:0000256" key="1">
    <source>
        <dbReference type="SAM" id="Phobius"/>
    </source>
</evidence>
<reference evidence="2" key="1">
    <citation type="journal article" date="2017" name="Zool. J. Linn. Soc.">
        <title>Molecular phylogeny, frequent parallel evolution and new system of Japanese clausiliid land snails (Gastropoda: Stylommatophora).</title>
        <authorList>
            <person name="Motochin R."/>
            <person name="Wang M."/>
            <person name="Ueshima R."/>
        </authorList>
    </citation>
    <scope>NUCLEOTIDE SEQUENCE</scope>
    <source>
        <strain evidence="2">A960</strain>
        <tissue evidence="2">Muscle</tissue>
    </source>
</reference>
<geneLocation type="mitochondrion" evidence="2"/>
<dbReference type="EMBL" id="LC171918">
    <property type="protein sequence ID" value="BBA10130.1"/>
    <property type="molecule type" value="Genomic_DNA"/>
</dbReference>